<organism evidence="1">
    <name type="scientific">Rhizophora mucronata</name>
    <name type="common">Asiatic mangrove</name>
    <dbReference type="NCBI Taxonomy" id="61149"/>
    <lineage>
        <taxon>Eukaryota</taxon>
        <taxon>Viridiplantae</taxon>
        <taxon>Streptophyta</taxon>
        <taxon>Embryophyta</taxon>
        <taxon>Tracheophyta</taxon>
        <taxon>Spermatophyta</taxon>
        <taxon>Magnoliopsida</taxon>
        <taxon>eudicotyledons</taxon>
        <taxon>Gunneridae</taxon>
        <taxon>Pentapetalae</taxon>
        <taxon>rosids</taxon>
        <taxon>fabids</taxon>
        <taxon>Malpighiales</taxon>
        <taxon>Rhizophoraceae</taxon>
        <taxon>Rhizophora</taxon>
    </lineage>
</organism>
<reference evidence="1" key="1">
    <citation type="submission" date="2018-02" db="EMBL/GenBank/DDBJ databases">
        <title>Rhizophora mucronata_Transcriptome.</title>
        <authorList>
            <person name="Meera S.P."/>
            <person name="Sreeshan A."/>
            <person name="Augustine A."/>
        </authorList>
    </citation>
    <scope>NUCLEOTIDE SEQUENCE</scope>
    <source>
        <tissue evidence="1">Leaf</tissue>
    </source>
</reference>
<name>A0A2P2J4W0_RHIMU</name>
<dbReference type="EMBL" id="GGEC01008033">
    <property type="protein sequence ID" value="MBW88516.1"/>
    <property type="molecule type" value="Transcribed_RNA"/>
</dbReference>
<accession>A0A2P2J4W0</accession>
<sequence length="53" mass="6177">MGMMDSCITHFNEPWLPASYKSHCYCHWPLAGFDSFYCCKKLCQKINSLLKAK</sequence>
<protein>
    <submittedName>
        <fullName evidence="1">Uncharacterized protein</fullName>
    </submittedName>
</protein>
<dbReference type="AlphaFoldDB" id="A0A2P2J4W0"/>
<proteinExistence type="predicted"/>
<evidence type="ECO:0000313" key="1">
    <source>
        <dbReference type="EMBL" id="MBW88516.1"/>
    </source>
</evidence>